<comment type="caution">
    <text evidence="10">Lacks conserved residue(s) required for the propagation of feature annotation.</text>
</comment>
<feature type="domain" description="Glycosyl transferase family 28 C-terminal" evidence="12">
    <location>
        <begin position="195"/>
        <end position="354"/>
    </location>
</feature>
<keyword evidence="3 10" id="KW-0328">Glycosyltransferase</keyword>
<keyword evidence="14" id="KW-1185">Reference proteome</keyword>
<dbReference type="PANTHER" id="PTHR21015">
    <property type="entry name" value="UDP-N-ACETYLGLUCOSAMINE--N-ACETYLMURAMYL-(PENTAPEPTIDE) PYROPHOSPHORYL-UNDECAPRENOL N-ACETYLGLUCOSAMINE TRANSFERASE 1"/>
    <property type="match status" value="1"/>
</dbReference>
<dbReference type="NCBIfam" id="TIGR01133">
    <property type="entry name" value="murG"/>
    <property type="match status" value="1"/>
</dbReference>
<comment type="catalytic activity">
    <reaction evidence="10">
        <text>di-trans,octa-cis-undecaprenyl diphospho-N-acetyl-alpha-D-muramoyl-L-alanyl-D-glutamyl-meso-2,6-diaminopimeloyl-D-alanyl-D-alanine + UDP-N-acetyl-alpha-D-glucosamine = di-trans,octa-cis-undecaprenyl diphospho-[N-acetyl-alpha-D-glucosaminyl-(1-&gt;4)]-N-acetyl-alpha-D-muramoyl-L-alanyl-D-glutamyl-meso-2,6-diaminopimeloyl-D-alanyl-D-alanine + UDP + H(+)</text>
        <dbReference type="Rhea" id="RHEA:31227"/>
        <dbReference type="ChEBI" id="CHEBI:15378"/>
        <dbReference type="ChEBI" id="CHEBI:57705"/>
        <dbReference type="ChEBI" id="CHEBI:58223"/>
        <dbReference type="ChEBI" id="CHEBI:61387"/>
        <dbReference type="ChEBI" id="CHEBI:61388"/>
        <dbReference type="EC" id="2.4.1.227"/>
    </reaction>
</comment>
<keyword evidence="4 10" id="KW-0808">Transferase</keyword>
<organism evidence="13 14">
    <name type="scientific">Alicyclobacillus cellulosilyticus</name>
    <dbReference type="NCBI Taxonomy" id="1003997"/>
    <lineage>
        <taxon>Bacteria</taxon>
        <taxon>Bacillati</taxon>
        <taxon>Bacillota</taxon>
        <taxon>Bacilli</taxon>
        <taxon>Bacillales</taxon>
        <taxon>Alicyclobacillaceae</taxon>
        <taxon>Alicyclobacillus</taxon>
    </lineage>
</organism>
<dbReference type="Proteomes" id="UP000637695">
    <property type="component" value="Unassembled WGS sequence"/>
</dbReference>
<evidence type="ECO:0000256" key="9">
    <source>
        <dbReference type="ARBA" id="ARBA00023316"/>
    </source>
</evidence>
<feature type="binding site" evidence="10">
    <location>
        <begin position="10"/>
        <end position="12"/>
    </location>
    <ligand>
        <name>UDP-N-acetyl-alpha-D-glucosamine</name>
        <dbReference type="ChEBI" id="CHEBI:57705"/>
    </ligand>
</feature>
<evidence type="ECO:0000256" key="7">
    <source>
        <dbReference type="ARBA" id="ARBA00023136"/>
    </source>
</evidence>
<reference evidence="13" key="2">
    <citation type="submission" date="2020-09" db="EMBL/GenBank/DDBJ databases">
        <authorList>
            <person name="Sun Q."/>
            <person name="Ohkuma M."/>
        </authorList>
    </citation>
    <scope>NUCLEOTIDE SEQUENCE</scope>
    <source>
        <strain evidence="13">JCM 18487</strain>
    </source>
</reference>
<evidence type="ECO:0000256" key="10">
    <source>
        <dbReference type="HAMAP-Rule" id="MF_00033"/>
    </source>
</evidence>
<evidence type="ECO:0000256" key="6">
    <source>
        <dbReference type="ARBA" id="ARBA00022984"/>
    </source>
</evidence>
<feature type="domain" description="Glycosyltransferase family 28 N-terminal" evidence="11">
    <location>
        <begin position="4"/>
        <end position="142"/>
    </location>
</feature>
<keyword evidence="9 10" id="KW-0961">Cell wall biogenesis/degradation</keyword>
<comment type="subcellular location">
    <subcellularLocation>
        <location evidence="10">Cell membrane</location>
        <topology evidence="10">Peripheral membrane protein</topology>
        <orientation evidence="10">Cytoplasmic side</orientation>
    </subcellularLocation>
</comment>
<dbReference type="GO" id="GO:0051301">
    <property type="term" value="P:cell division"/>
    <property type="evidence" value="ECO:0007669"/>
    <property type="project" value="UniProtKB-KW"/>
</dbReference>
<proteinExistence type="inferred from homology"/>
<dbReference type="GO" id="GO:0005886">
    <property type="term" value="C:plasma membrane"/>
    <property type="evidence" value="ECO:0007669"/>
    <property type="project" value="UniProtKB-SubCell"/>
</dbReference>
<keyword evidence="7 10" id="KW-0472">Membrane</keyword>
<evidence type="ECO:0000256" key="2">
    <source>
        <dbReference type="ARBA" id="ARBA00022618"/>
    </source>
</evidence>
<dbReference type="Pfam" id="PF04101">
    <property type="entry name" value="Glyco_tran_28_C"/>
    <property type="match status" value="1"/>
</dbReference>
<dbReference type="HAMAP" id="MF_00033">
    <property type="entry name" value="MurG"/>
    <property type="match status" value="1"/>
</dbReference>
<dbReference type="GO" id="GO:0009252">
    <property type="term" value="P:peptidoglycan biosynthetic process"/>
    <property type="evidence" value="ECO:0007669"/>
    <property type="project" value="UniProtKB-UniRule"/>
</dbReference>
<dbReference type="Gene3D" id="3.40.50.2000">
    <property type="entry name" value="Glycogen Phosphorylase B"/>
    <property type="match status" value="2"/>
</dbReference>
<evidence type="ECO:0000256" key="5">
    <source>
        <dbReference type="ARBA" id="ARBA00022960"/>
    </source>
</evidence>
<dbReference type="RefSeq" id="WP_188880781.1">
    <property type="nucleotide sequence ID" value="NZ_BMOY01000003.1"/>
</dbReference>
<dbReference type="PANTHER" id="PTHR21015:SF22">
    <property type="entry name" value="GLYCOSYLTRANSFERASE"/>
    <property type="match status" value="1"/>
</dbReference>
<dbReference type="GO" id="GO:0008360">
    <property type="term" value="P:regulation of cell shape"/>
    <property type="evidence" value="ECO:0007669"/>
    <property type="project" value="UniProtKB-KW"/>
</dbReference>
<keyword evidence="8 10" id="KW-0131">Cell cycle</keyword>
<dbReference type="AlphaFoldDB" id="A0A917NFG3"/>
<dbReference type="GO" id="GO:0005975">
    <property type="term" value="P:carbohydrate metabolic process"/>
    <property type="evidence" value="ECO:0007669"/>
    <property type="project" value="InterPro"/>
</dbReference>
<comment type="caution">
    <text evidence="13">The sequence shown here is derived from an EMBL/GenBank/DDBJ whole genome shotgun (WGS) entry which is preliminary data.</text>
</comment>
<evidence type="ECO:0000256" key="8">
    <source>
        <dbReference type="ARBA" id="ARBA00023306"/>
    </source>
</evidence>
<evidence type="ECO:0000256" key="3">
    <source>
        <dbReference type="ARBA" id="ARBA00022676"/>
    </source>
</evidence>
<protein>
    <recommendedName>
        <fullName evidence="10">UDP-N-acetylglucosamine--N-acetylmuramyl-(pentapeptide) pyrophosphoryl-undecaprenol N-acetylglucosamine transferase</fullName>
        <ecNumber evidence="10">2.4.1.227</ecNumber>
    </recommendedName>
    <alternativeName>
        <fullName evidence="10">Undecaprenyl-PP-MurNAc-pentapeptide-UDPGlcNAc GlcNAc transferase</fullName>
    </alternativeName>
</protein>
<reference evidence="13" key="1">
    <citation type="journal article" date="2014" name="Int. J. Syst. Evol. Microbiol.">
        <title>Complete genome sequence of Corynebacterium casei LMG S-19264T (=DSM 44701T), isolated from a smear-ripened cheese.</title>
        <authorList>
            <consortium name="US DOE Joint Genome Institute (JGI-PGF)"/>
            <person name="Walter F."/>
            <person name="Albersmeier A."/>
            <person name="Kalinowski J."/>
            <person name="Ruckert C."/>
        </authorList>
    </citation>
    <scope>NUCLEOTIDE SEQUENCE</scope>
    <source>
        <strain evidence="13">JCM 18487</strain>
    </source>
</reference>
<evidence type="ECO:0000259" key="12">
    <source>
        <dbReference type="Pfam" id="PF04101"/>
    </source>
</evidence>
<keyword evidence="6 10" id="KW-0573">Peptidoglycan synthesis</keyword>
<dbReference type="SUPFAM" id="SSF53756">
    <property type="entry name" value="UDP-Glycosyltransferase/glycogen phosphorylase"/>
    <property type="match status" value="1"/>
</dbReference>
<evidence type="ECO:0000313" key="14">
    <source>
        <dbReference type="Proteomes" id="UP000637695"/>
    </source>
</evidence>
<keyword evidence="5 10" id="KW-0133">Cell shape</keyword>
<name>A0A917NFG3_9BACL</name>
<evidence type="ECO:0000313" key="13">
    <source>
        <dbReference type="EMBL" id="GGI97191.1"/>
    </source>
</evidence>
<accession>A0A917NFG3</accession>
<sequence>MRLVLTGGGTGGHIFPALALWRYLHQHHPDAEVLYVGGEQGLERDIVPREGLPFVTVPAAPLRRQMSPSVLRTVAVTYRGYREARRLLQSFHPDVVLGTGGYVTLPVVWAAQRLGIPTVIWEGNAAPGLSNRLCARRADAVALAFPGAEAAFRGAGRVIVTGNPRASEVMAASPERLAQARAMYRIDPDKRLVVCYTGSRGSETVNGVIAQVVPRFAEVPRWQLLFVTGEAHFARVMERLGAVPDNVTVVPFIHDMPAVLPQASAVVTRAGSSTLAEICALGVPSVLIPSPYVTANHQEHNARRLAEQGAAWMIREAELTPSALWQALATVLHPERAARMREAARRLGTPDAVARLYEVVLSVARR</sequence>
<dbReference type="GO" id="GO:0071555">
    <property type="term" value="P:cell wall organization"/>
    <property type="evidence" value="ECO:0007669"/>
    <property type="project" value="UniProtKB-KW"/>
</dbReference>
<gene>
    <name evidence="13" type="primary">murG1</name>
    <name evidence="10" type="synonym">murG</name>
    <name evidence="13" type="ORF">GCM10010885_03430</name>
</gene>
<dbReference type="InterPro" id="IPR006009">
    <property type="entry name" value="GlcNAc_MurG"/>
</dbReference>
<keyword evidence="1 10" id="KW-1003">Cell membrane</keyword>
<dbReference type="GO" id="GO:0050511">
    <property type="term" value="F:undecaprenyldiphospho-muramoylpentapeptide beta-N-acetylglucosaminyltransferase activity"/>
    <property type="evidence" value="ECO:0007669"/>
    <property type="project" value="UniProtKB-UniRule"/>
</dbReference>
<dbReference type="InterPro" id="IPR007235">
    <property type="entry name" value="Glyco_trans_28_C"/>
</dbReference>
<dbReference type="EC" id="2.4.1.227" evidence="10"/>
<dbReference type="Pfam" id="PF03033">
    <property type="entry name" value="Glyco_transf_28"/>
    <property type="match status" value="1"/>
</dbReference>
<evidence type="ECO:0000259" key="11">
    <source>
        <dbReference type="Pfam" id="PF03033"/>
    </source>
</evidence>
<feature type="binding site" evidence="10">
    <location>
        <position position="298"/>
    </location>
    <ligand>
        <name>UDP-N-acetyl-alpha-D-glucosamine</name>
        <dbReference type="ChEBI" id="CHEBI:57705"/>
    </ligand>
</feature>
<feature type="binding site" evidence="10">
    <location>
        <position position="199"/>
    </location>
    <ligand>
        <name>UDP-N-acetyl-alpha-D-glucosamine</name>
        <dbReference type="ChEBI" id="CHEBI:57705"/>
    </ligand>
</feature>
<dbReference type="EMBL" id="BMOY01000003">
    <property type="protein sequence ID" value="GGI97191.1"/>
    <property type="molecule type" value="Genomic_DNA"/>
</dbReference>
<feature type="binding site" evidence="10">
    <location>
        <position position="124"/>
    </location>
    <ligand>
        <name>UDP-N-acetyl-alpha-D-glucosamine</name>
        <dbReference type="ChEBI" id="CHEBI:57705"/>
    </ligand>
</feature>
<feature type="binding site" evidence="10">
    <location>
        <position position="253"/>
    </location>
    <ligand>
        <name>UDP-N-acetyl-alpha-D-glucosamine</name>
        <dbReference type="ChEBI" id="CHEBI:57705"/>
    </ligand>
</feature>
<comment type="function">
    <text evidence="10">Cell wall formation. Catalyzes the transfer of a GlcNAc subunit on undecaprenyl-pyrophosphoryl-MurNAc-pentapeptide (lipid intermediate I) to form undecaprenyl-pyrophosphoryl-MurNAc-(pentapeptide)GlcNAc (lipid intermediate II).</text>
</comment>
<keyword evidence="2 10" id="KW-0132">Cell division</keyword>
<evidence type="ECO:0000256" key="1">
    <source>
        <dbReference type="ARBA" id="ARBA00022475"/>
    </source>
</evidence>
<dbReference type="CDD" id="cd03785">
    <property type="entry name" value="GT28_MurG"/>
    <property type="match status" value="1"/>
</dbReference>
<comment type="similarity">
    <text evidence="10">Belongs to the glycosyltransferase 28 family. MurG subfamily.</text>
</comment>
<comment type="pathway">
    <text evidence="10">Cell wall biogenesis; peptidoglycan biosynthesis.</text>
</comment>
<dbReference type="InterPro" id="IPR004276">
    <property type="entry name" value="GlycoTrans_28_N"/>
</dbReference>
<evidence type="ECO:0000256" key="4">
    <source>
        <dbReference type="ARBA" id="ARBA00022679"/>
    </source>
</evidence>